<dbReference type="InterPro" id="IPR038765">
    <property type="entry name" value="Papain-like_cys_pep_sf"/>
</dbReference>
<dbReference type="GO" id="GO:0008234">
    <property type="term" value="F:cysteine-type peptidase activity"/>
    <property type="evidence" value="ECO:0007669"/>
    <property type="project" value="InterPro"/>
</dbReference>
<dbReference type="InterPro" id="IPR013201">
    <property type="entry name" value="Prot_inhib_I29"/>
</dbReference>
<dbReference type="Gene3D" id="3.90.70.10">
    <property type="entry name" value="Cysteine proteinases"/>
    <property type="match status" value="1"/>
</dbReference>
<accession>A0A1J1HE95</accession>
<dbReference type="SMART" id="SM00848">
    <property type="entry name" value="Inhibitor_I29"/>
    <property type="match status" value="1"/>
</dbReference>
<dbReference type="PANTHER" id="PTHR12411">
    <property type="entry name" value="CYSTEINE PROTEASE FAMILY C1-RELATED"/>
    <property type="match status" value="1"/>
</dbReference>
<keyword evidence="5" id="KW-1185">Reference proteome</keyword>
<feature type="domain" description="Cathepsin propeptide inhibitor" evidence="3">
    <location>
        <begin position="27"/>
        <end position="87"/>
    </location>
</feature>
<dbReference type="InterPro" id="IPR013128">
    <property type="entry name" value="Peptidase_C1A"/>
</dbReference>
<keyword evidence="2" id="KW-0732">Signal</keyword>
<dbReference type="SUPFAM" id="SSF54001">
    <property type="entry name" value="Cysteine proteinases"/>
    <property type="match status" value="1"/>
</dbReference>
<name>A0A1J1HE95_9DIPT</name>
<dbReference type="Pfam" id="PF08246">
    <property type="entry name" value="Inhibitor_I29"/>
    <property type="match status" value="1"/>
</dbReference>
<gene>
    <name evidence="4" type="primary">similar to Crustapain</name>
    <name evidence="4" type="ORF">CLUMA_CG000109</name>
</gene>
<dbReference type="InterPro" id="IPR000668">
    <property type="entry name" value="Peptidase_C1A_C"/>
</dbReference>
<comment type="similarity">
    <text evidence="1">Belongs to the peptidase C1 family.</text>
</comment>
<evidence type="ECO:0000313" key="4">
    <source>
        <dbReference type="EMBL" id="CRK86279.1"/>
    </source>
</evidence>
<dbReference type="GO" id="GO:0006508">
    <property type="term" value="P:proteolysis"/>
    <property type="evidence" value="ECO:0007669"/>
    <property type="project" value="InterPro"/>
</dbReference>
<dbReference type="OrthoDB" id="387093at2759"/>
<dbReference type="Gene3D" id="1.10.287.2250">
    <property type="match status" value="1"/>
</dbReference>
<dbReference type="EMBL" id="CVRI01000001">
    <property type="protein sequence ID" value="CRK86279.1"/>
    <property type="molecule type" value="Genomic_DNA"/>
</dbReference>
<organism evidence="4 5">
    <name type="scientific">Clunio marinus</name>
    <dbReference type="NCBI Taxonomy" id="568069"/>
    <lineage>
        <taxon>Eukaryota</taxon>
        <taxon>Metazoa</taxon>
        <taxon>Ecdysozoa</taxon>
        <taxon>Arthropoda</taxon>
        <taxon>Hexapoda</taxon>
        <taxon>Insecta</taxon>
        <taxon>Pterygota</taxon>
        <taxon>Neoptera</taxon>
        <taxon>Endopterygota</taxon>
        <taxon>Diptera</taxon>
        <taxon>Nematocera</taxon>
        <taxon>Chironomoidea</taxon>
        <taxon>Chironomidae</taxon>
        <taxon>Clunio</taxon>
    </lineage>
</organism>
<evidence type="ECO:0000256" key="2">
    <source>
        <dbReference type="SAM" id="SignalP"/>
    </source>
</evidence>
<evidence type="ECO:0000313" key="5">
    <source>
        <dbReference type="Proteomes" id="UP000183832"/>
    </source>
</evidence>
<dbReference type="AlphaFoldDB" id="A0A1J1HE95"/>
<feature type="signal peptide" evidence="2">
    <location>
        <begin position="1"/>
        <end position="19"/>
    </location>
</feature>
<sequence>MRIPRIFILVATFVVLSKTFSTDEEAFESFKREFKKVYKNEEEEIYRRELYFKCRELIKEHNERYAIGLETFVLKENKFCDLNKDELAQFSTGNITPLFGKATGIINPGDLPPGPPSVDWSTSTNCITRVKDQGYHCDSCWAFSGIAALEAHWCIYRNESVSLSEQQLIDCNRHPRYGNFGCARL</sequence>
<dbReference type="STRING" id="568069.A0A1J1HE95"/>
<dbReference type="Proteomes" id="UP000183832">
    <property type="component" value="Unassembled WGS sequence"/>
</dbReference>
<evidence type="ECO:0000259" key="3">
    <source>
        <dbReference type="SMART" id="SM00848"/>
    </source>
</evidence>
<proteinExistence type="inferred from homology"/>
<dbReference type="Pfam" id="PF00112">
    <property type="entry name" value="Peptidase_C1"/>
    <property type="match status" value="1"/>
</dbReference>
<reference evidence="4 5" key="1">
    <citation type="submission" date="2015-04" db="EMBL/GenBank/DDBJ databases">
        <authorList>
            <person name="Syromyatnikov M.Y."/>
            <person name="Popov V.N."/>
        </authorList>
    </citation>
    <scope>NUCLEOTIDE SEQUENCE [LARGE SCALE GENOMIC DNA]</scope>
</reference>
<evidence type="ECO:0000256" key="1">
    <source>
        <dbReference type="ARBA" id="ARBA00008455"/>
    </source>
</evidence>
<feature type="chain" id="PRO_5018608003" evidence="2">
    <location>
        <begin position="20"/>
        <end position="185"/>
    </location>
</feature>
<protein>
    <submittedName>
        <fullName evidence="4">CLUMA_CG000109, isoform A</fullName>
    </submittedName>
</protein>